<evidence type="ECO:0000313" key="5">
    <source>
        <dbReference type="EMBL" id="MCG4747207.1"/>
    </source>
</evidence>
<comment type="caution">
    <text evidence="5">The sequence shown here is derived from an EMBL/GenBank/DDBJ whole genome shotgun (WGS) entry which is preliminary data.</text>
</comment>
<dbReference type="Gene3D" id="2.60.120.10">
    <property type="entry name" value="Jelly Rolls"/>
    <property type="match status" value="1"/>
</dbReference>
<dbReference type="EMBL" id="JAKNGE010000022">
    <property type="protein sequence ID" value="MCG4747207.1"/>
    <property type="molecule type" value="Genomic_DNA"/>
</dbReference>
<dbReference type="InterPro" id="IPR012318">
    <property type="entry name" value="HTH_CRP"/>
</dbReference>
<dbReference type="SUPFAM" id="SSF51206">
    <property type="entry name" value="cAMP-binding domain-like"/>
    <property type="match status" value="1"/>
</dbReference>
<evidence type="ECO:0000256" key="1">
    <source>
        <dbReference type="ARBA" id="ARBA00023015"/>
    </source>
</evidence>
<feature type="domain" description="Cyclic nucleotide-binding" evidence="4">
    <location>
        <begin position="6"/>
        <end position="77"/>
    </location>
</feature>
<dbReference type="InterPro" id="IPR018490">
    <property type="entry name" value="cNMP-bd_dom_sf"/>
</dbReference>
<dbReference type="GeneID" id="97206599"/>
<dbReference type="SUPFAM" id="SSF46785">
    <property type="entry name" value="Winged helix' DNA-binding domain"/>
    <property type="match status" value="1"/>
</dbReference>
<accession>A0AAW5C100</accession>
<dbReference type="InterPro" id="IPR014710">
    <property type="entry name" value="RmlC-like_jellyroll"/>
</dbReference>
<dbReference type="GO" id="GO:0006355">
    <property type="term" value="P:regulation of DNA-templated transcription"/>
    <property type="evidence" value="ECO:0007669"/>
    <property type="project" value="InterPro"/>
</dbReference>
<evidence type="ECO:0000259" key="4">
    <source>
        <dbReference type="PROSITE" id="PS50042"/>
    </source>
</evidence>
<reference evidence="5" key="1">
    <citation type="submission" date="2022-01" db="EMBL/GenBank/DDBJ databases">
        <title>Collection of gut derived symbiotic bacterial strains cultured from healthy donors.</title>
        <authorList>
            <person name="Lin H."/>
            <person name="Kohout C."/>
            <person name="Waligurski E."/>
            <person name="Pamer E.G."/>
        </authorList>
    </citation>
    <scope>NUCLEOTIDE SEQUENCE</scope>
    <source>
        <strain evidence="5">DFI.6.55</strain>
    </source>
</reference>
<proteinExistence type="predicted"/>
<dbReference type="Pfam" id="PF00027">
    <property type="entry name" value="cNMP_binding"/>
    <property type="match status" value="1"/>
</dbReference>
<dbReference type="Pfam" id="PF13545">
    <property type="entry name" value="HTH_Crp_2"/>
    <property type="match status" value="1"/>
</dbReference>
<dbReference type="GO" id="GO:0003677">
    <property type="term" value="F:DNA binding"/>
    <property type="evidence" value="ECO:0007669"/>
    <property type="project" value="UniProtKB-KW"/>
</dbReference>
<keyword evidence="1" id="KW-0805">Transcription regulation</keyword>
<protein>
    <submittedName>
        <fullName evidence="5">Crp/Fnr family transcriptional regulator</fullName>
    </submittedName>
</protein>
<sequence>MIQTNLFAGISERDAAHLMSCLNARTMEYKSDTVVIEEGNKVRMFGVLLSGWGRSYKTDLQGNVITITLLRKGSEIGVLLASRQEQISPVSVAVEKGSRALFISYDSLIGSCSRNCPCHRQLIRNYIGIVAEKGLVLHERLDCLLRPSARSKILAYLKKFPPLSDDGTFTVPLDRNAMAEYLNMDRSALSRELSNMKKDGIIDFHKSRFRLY</sequence>
<organism evidence="5 6">
    <name type="scientific">Enterocloster aldenensis</name>
    <dbReference type="NCBI Taxonomy" id="358742"/>
    <lineage>
        <taxon>Bacteria</taxon>
        <taxon>Bacillati</taxon>
        <taxon>Bacillota</taxon>
        <taxon>Clostridia</taxon>
        <taxon>Lachnospirales</taxon>
        <taxon>Lachnospiraceae</taxon>
        <taxon>Enterocloster</taxon>
    </lineage>
</organism>
<dbReference type="CDD" id="cd00038">
    <property type="entry name" value="CAP_ED"/>
    <property type="match status" value="1"/>
</dbReference>
<dbReference type="RefSeq" id="WP_227116638.1">
    <property type="nucleotide sequence ID" value="NZ_BAABZL010000001.1"/>
</dbReference>
<keyword evidence="2" id="KW-0238">DNA-binding</keyword>
<dbReference type="PROSITE" id="PS50042">
    <property type="entry name" value="CNMP_BINDING_3"/>
    <property type="match status" value="1"/>
</dbReference>
<gene>
    <name evidence="5" type="ORF">L0N08_17425</name>
</gene>
<dbReference type="InterPro" id="IPR000595">
    <property type="entry name" value="cNMP-bd_dom"/>
</dbReference>
<dbReference type="InterPro" id="IPR036390">
    <property type="entry name" value="WH_DNA-bd_sf"/>
</dbReference>
<dbReference type="Proteomes" id="UP001299608">
    <property type="component" value="Unassembled WGS sequence"/>
</dbReference>
<evidence type="ECO:0000256" key="3">
    <source>
        <dbReference type="ARBA" id="ARBA00023163"/>
    </source>
</evidence>
<name>A0AAW5C100_9FIRM</name>
<dbReference type="AlphaFoldDB" id="A0AAW5C100"/>
<evidence type="ECO:0000313" key="6">
    <source>
        <dbReference type="Proteomes" id="UP001299608"/>
    </source>
</evidence>
<keyword evidence="3" id="KW-0804">Transcription</keyword>
<evidence type="ECO:0000256" key="2">
    <source>
        <dbReference type="ARBA" id="ARBA00023125"/>
    </source>
</evidence>